<protein>
    <submittedName>
        <fullName evidence="6">Aminotransferase class V-fold PLP-dependent enzyme</fullName>
    </submittedName>
</protein>
<evidence type="ECO:0000256" key="1">
    <source>
        <dbReference type="ARBA" id="ARBA00001933"/>
    </source>
</evidence>
<dbReference type="Gene3D" id="3.40.640.10">
    <property type="entry name" value="Type I PLP-dependent aspartate aminotransferase-like (Major domain)"/>
    <property type="match status" value="1"/>
</dbReference>
<dbReference type="InterPro" id="IPR015424">
    <property type="entry name" value="PyrdxlP-dep_Trfase"/>
</dbReference>
<sequence>MIYFDNAATGGKKPPSVVSAACAAIRGACANPGRSGHKLSVALASNVLNCRRLLSDFFGAPSFERVILTKNCTEALNIALFGLANSFSDEHIPHIVTTEAEHNSVLRPLFALERNKKISLTVAKLNDRKEISPENIAAAVREDTAAVAVTLASNVTGTAADLAKIRKLIPERVLLICDGAQACGHVPLHMKNQGIDALAAAGHKGMHGIQGSGFLLLSDRFDPAPFLYGGTGSESMNPDMPDFYPDRLEGGTLSYPAAVSLFEGALYLKRTMDENAKNLKDLTAKLISGLSSIEGITAYSRPNPYGIVAFSSDKMQSEFFAQELSDDYDIAVRGGLHCAPLMHRALGTAEGGLVRASLSEFNTPHEVEKFLDAAKKIQSFS</sequence>
<evidence type="ECO:0000256" key="3">
    <source>
        <dbReference type="RuleBase" id="RU004075"/>
    </source>
</evidence>
<name>A0A9D2CF50_9FIRM</name>
<evidence type="ECO:0000313" key="7">
    <source>
        <dbReference type="Proteomes" id="UP000824135"/>
    </source>
</evidence>
<reference evidence="6" key="2">
    <citation type="submission" date="2021-04" db="EMBL/GenBank/DDBJ databases">
        <authorList>
            <person name="Gilroy R."/>
        </authorList>
    </citation>
    <scope>NUCLEOTIDE SEQUENCE</scope>
    <source>
        <strain evidence="6">CHK199-9574</strain>
    </source>
</reference>
<keyword evidence="2" id="KW-0663">Pyridoxal phosphate</keyword>
<accession>A0A9D2CF50</accession>
<dbReference type="Proteomes" id="UP000824135">
    <property type="component" value="Unassembled WGS sequence"/>
</dbReference>
<evidence type="ECO:0000313" key="6">
    <source>
        <dbReference type="EMBL" id="HIY77489.1"/>
    </source>
</evidence>
<dbReference type="PANTHER" id="PTHR43586:SF4">
    <property type="entry name" value="ISOPENICILLIN N EPIMERASE"/>
    <property type="match status" value="1"/>
</dbReference>
<evidence type="ECO:0000259" key="5">
    <source>
        <dbReference type="Pfam" id="PF00266"/>
    </source>
</evidence>
<reference evidence="6" key="1">
    <citation type="journal article" date="2021" name="PeerJ">
        <title>Extensive microbial diversity within the chicken gut microbiome revealed by metagenomics and culture.</title>
        <authorList>
            <person name="Gilroy R."/>
            <person name="Ravi A."/>
            <person name="Getino M."/>
            <person name="Pursley I."/>
            <person name="Horton D.L."/>
            <person name="Alikhan N.F."/>
            <person name="Baker D."/>
            <person name="Gharbi K."/>
            <person name="Hall N."/>
            <person name="Watson M."/>
            <person name="Adriaenssens E.M."/>
            <person name="Foster-Nyarko E."/>
            <person name="Jarju S."/>
            <person name="Secka A."/>
            <person name="Antonio M."/>
            <person name="Oren A."/>
            <person name="Chaudhuri R.R."/>
            <person name="La Ragione R."/>
            <person name="Hildebrand F."/>
            <person name="Pallen M.J."/>
        </authorList>
    </citation>
    <scope>NUCLEOTIDE SEQUENCE</scope>
    <source>
        <strain evidence="6">CHK199-9574</strain>
    </source>
</reference>
<dbReference type="InterPro" id="IPR020578">
    <property type="entry name" value="Aminotrans_V_PyrdxlP_BS"/>
</dbReference>
<dbReference type="PANTHER" id="PTHR43586">
    <property type="entry name" value="CYSTEINE DESULFURASE"/>
    <property type="match status" value="1"/>
</dbReference>
<dbReference type="AlphaFoldDB" id="A0A9D2CF50"/>
<evidence type="ECO:0000256" key="4">
    <source>
        <dbReference type="RuleBase" id="RU004504"/>
    </source>
</evidence>
<dbReference type="SUPFAM" id="SSF53383">
    <property type="entry name" value="PLP-dependent transferases"/>
    <property type="match status" value="1"/>
</dbReference>
<dbReference type="EMBL" id="DXCO01000004">
    <property type="protein sequence ID" value="HIY77489.1"/>
    <property type="molecule type" value="Genomic_DNA"/>
</dbReference>
<dbReference type="InterPro" id="IPR015422">
    <property type="entry name" value="PyrdxlP-dep_Trfase_small"/>
</dbReference>
<dbReference type="PROSITE" id="PS00595">
    <property type="entry name" value="AA_TRANSFER_CLASS_5"/>
    <property type="match status" value="1"/>
</dbReference>
<gene>
    <name evidence="6" type="ORF">H9728_00430</name>
</gene>
<dbReference type="Pfam" id="PF00266">
    <property type="entry name" value="Aminotran_5"/>
    <property type="match status" value="1"/>
</dbReference>
<comment type="cofactor">
    <cofactor evidence="1 4">
        <name>pyridoxal 5'-phosphate</name>
        <dbReference type="ChEBI" id="CHEBI:597326"/>
    </cofactor>
</comment>
<feature type="domain" description="Aminotransferase class V" evidence="5">
    <location>
        <begin position="2"/>
        <end position="370"/>
    </location>
</feature>
<proteinExistence type="inferred from homology"/>
<comment type="similarity">
    <text evidence="3">Belongs to the class-V pyridoxal-phosphate-dependent aminotransferase family.</text>
</comment>
<keyword evidence="6" id="KW-0032">Aminotransferase</keyword>
<evidence type="ECO:0000256" key="2">
    <source>
        <dbReference type="ARBA" id="ARBA00022898"/>
    </source>
</evidence>
<dbReference type="InterPro" id="IPR015421">
    <property type="entry name" value="PyrdxlP-dep_Trfase_major"/>
</dbReference>
<dbReference type="Gene3D" id="3.90.1150.10">
    <property type="entry name" value="Aspartate Aminotransferase, domain 1"/>
    <property type="match status" value="1"/>
</dbReference>
<keyword evidence="6" id="KW-0808">Transferase</keyword>
<organism evidence="6 7">
    <name type="scientific">Candidatus Borkfalkia excrementavium</name>
    <dbReference type="NCBI Taxonomy" id="2838505"/>
    <lineage>
        <taxon>Bacteria</taxon>
        <taxon>Bacillati</taxon>
        <taxon>Bacillota</taxon>
        <taxon>Clostridia</taxon>
        <taxon>Christensenellales</taxon>
        <taxon>Christensenellaceae</taxon>
        <taxon>Candidatus Borkfalkia</taxon>
    </lineage>
</organism>
<comment type="caution">
    <text evidence="6">The sequence shown here is derived from an EMBL/GenBank/DDBJ whole genome shotgun (WGS) entry which is preliminary data.</text>
</comment>
<dbReference type="InterPro" id="IPR000192">
    <property type="entry name" value="Aminotrans_V_dom"/>
</dbReference>
<dbReference type="GO" id="GO:0008483">
    <property type="term" value="F:transaminase activity"/>
    <property type="evidence" value="ECO:0007669"/>
    <property type="project" value="UniProtKB-KW"/>
</dbReference>